<evidence type="ECO:0000256" key="3">
    <source>
        <dbReference type="ARBA" id="ARBA00022553"/>
    </source>
</evidence>
<evidence type="ECO:0000256" key="8">
    <source>
        <dbReference type="SAM" id="MobiDB-lite"/>
    </source>
</evidence>
<dbReference type="InterPro" id="IPR041885">
    <property type="entry name" value="MAN1_winged_helix_dom"/>
</dbReference>
<dbReference type="GO" id="GO:0006998">
    <property type="term" value="P:nuclear envelope organization"/>
    <property type="evidence" value="ECO:0007669"/>
    <property type="project" value="TreeGrafter"/>
</dbReference>
<evidence type="ECO:0000256" key="9">
    <source>
        <dbReference type="SAM" id="Phobius"/>
    </source>
</evidence>
<reference evidence="12" key="1">
    <citation type="journal article" date="2010" name="Nature">
        <title>The Amphimedon queenslandica genome and the evolution of animal complexity.</title>
        <authorList>
            <person name="Srivastava M."/>
            <person name="Simakov O."/>
            <person name="Chapman J."/>
            <person name="Fahey B."/>
            <person name="Gauthier M.E."/>
            <person name="Mitros T."/>
            <person name="Richards G.S."/>
            <person name="Conaco C."/>
            <person name="Dacre M."/>
            <person name="Hellsten U."/>
            <person name="Larroux C."/>
            <person name="Putnam N.H."/>
            <person name="Stanke M."/>
            <person name="Adamska M."/>
            <person name="Darling A."/>
            <person name="Degnan S.M."/>
            <person name="Oakley T.H."/>
            <person name="Plachetzki D.C."/>
            <person name="Zhai Y."/>
            <person name="Adamski M."/>
            <person name="Calcino A."/>
            <person name="Cummins S.F."/>
            <person name="Goodstein D.M."/>
            <person name="Harris C."/>
            <person name="Jackson D.J."/>
            <person name="Leys S.P."/>
            <person name="Shu S."/>
            <person name="Woodcroft B.J."/>
            <person name="Vervoort M."/>
            <person name="Kosik K.S."/>
            <person name="Manning G."/>
            <person name="Degnan B.M."/>
            <person name="Rokhsar D.S."/>
        </authorList>
    </citation>
    <scope>NUCLEOTIDE SEQUENCE [LARGE SCALE GENOMIC DNA]</scope>
</reference>
<dbReference type="GO" id="GO:0031490">
    <property type="term" value="F:chromatin DNA binding"/>
    <property type="evidence" value="ECO:0007669"/>
    <property type="project" value="TreeGrafter"/>
</dbReference>
<keyword evidence="5 9" id="KW-1133">Transmembrane helix</keyword>
<dbReference type="Gene3D" id="3.30.70.330">
    <property type="match status" value="1"/>
</dbReference>
<evidence type="ECO:0000256" key="4">
    <source>
        <dbReference type="ARBA" id="ARBA00022692"/>
    </source>
</evidence>
<dbReference type="EnsemblMetazoa" id="XM_019998509.1">
    <property type="protein sequence ID" value="XP_019854068.1"/>
    <property type="gene ID" value="LOC105313351"/>
</dbReference>
<name>A0A1X7UH98_AMPQE</name>
<dbReference type="Gene3D" id="1.10.10.1180">
    <property type="entry name" value="MAN1, winged-helix domain"/>
    <property type="match status" value="1"/>
</dbReference>
<dbReference type="PANTHER" id="PTHR13428">
    <property type="entry name" value="INNER NUCLEAR MEMBRANE PROTEIN MAN1 LEM DOMAIN CONTAINING PROTEIN"/>
    <property type="match status" value="1"/>
</dbReference>
<dbReference type="EnsemblMetazoa" id="Aqu2.1.27339_001">
    <property type="protein sequence ID" value="Aqu2.1.27339_001"/>
    <property type="gene ID" value="Aqu2.1.27339"/>
</dbReference>
<protein>
    <recommendedName>
        <fullName evidence="10">Man1/Src1-like C-terminal domain-containing protein</fullName>
    </recommendedName>
</protein>
<dbReference type="SUPFAM" id="SSF54928">
    <property type="entry name" value="RNA-binding domain, RBD"/>
    <property type="match status" value="1"/>
</dbReference>
<feature type="compositionally biased region" description="Polar residues" evidence="8">
    <location>
        <begin position="46"/>
        <end position="57"/>
    </location>
</feature>
<organism evidence="11">
    <name type="scientific">Amphimedon queenslandica</name>
    <name type="common">Sponge</name>
    <dbReference type="NCBI Taxonomy" id="400682"/>
    <lineage>
        <taxon>Eukaryota</taxon>
        <taxon>Metazoa</taxon>
        <taxon>Porifera</taxon>
        <taxon>Demospongiae</taxon>
        <taxon>Heteroscleromorpha</taxon>
        <taxon>Haplosclerida</taxon>
        <taxon>Niphatidae</taxon>
        <taxon>Amphimedon</taxon>
    </lineage>
</organism>
<dbReference type="GO" id="GO:0005637">
    <property type="term" value="C:nuclear inner membrane"/>
    <property type="evidence" value="ECO:0007669"/>
    <property type="project" value="UniProtKB-SubCell"/>
</dbReference>
<feature type="domain" description="Man1/Src1-like C-terminal" evidence="10">
    <location>
        <begin position="138"/>
        <end position="375"/>
    </location>
</feature>
<dbReference type="Proteomes" id="UP000007879">
    <property type="component" value="Unassembled WGS sequence"/>
</dbReference>
<dbReference type="InterPro" id="IPR012677">
    <property type="entry name" value="Nucleotide-bd_a/b_plait_sf"/>
</dbReference>
<keyword evidence="6 9" id="KW-0472">Membrane</keyword>
<dbReference type="eggNOG" id="KOG0147">
    <property type="taxonomic scope" value="Eukaryota"/>
</dbReference>
<feature type="compositionally biased region" description="Acidic residues" evidence="8">
    <location>
        <begin position="20"/>
        <end position="43"/>
    </location>
</feature>
<comment type="subcellular location">
    <subcellularLocation>
        <location evidence="1">Endomembrane system</location>
        <topology evidence="1">Multi-pass membrane protein</topology>
    </subcellularLocation>
    <subcellularLocation>
        <location evidence="2">Nucleus inner membrane</location>
    </subcellularLocation>
</comment>
<dbReference type="AlphaFoldDB" id="A0A1X7UH98"/>
<gene>
    <name evidence="11" type="primary">105313351</name>
</gene>
<dbReference type="Pfam" id="PF09402">
    <property type="entry name" value="MSC"/>
    <property type="match status" value="1"/>
</dbReference>
<evidence type="ECO:0000259" key="10">
    <source>
        <dbReference type="Pfam" id="PF09402"/>
    </source>
</evidence>
<dbReference type="STRING" id="400682.A0A1X7UH98"/>
<proteinExistence type="predicted"/>
<evidence type="ECO:0000256" key="5">
    <source>
        <dbReference type="ARBA" id="ARBA00022989"/>
    </source>
</evidence>
<evidence type="ECO:0000256" key="1">
    <source>
        <dbReference type="ARBA" id="ARBA00004127"/>
    </source>
</evidence>
<dbReference type="InterPro" id="IPR035979">
    <property type="entry name" value="RBD_domain_sf"/>
</dbReference>
<dbReference type="InterPro" id="IPR052277">
    <property type="entry name" value="INM_ESCRT-Associated"/>
</dbReference>
<dbReference type="KEGG" id="aqu:105313351"/>
<evidence type="ECO:0000313" key="11">
    <source>
        <dbReference type="EnsemblMetazoa" id="Aqu2.1.27339_001"/>
    </source>
</evidence>
<sequence length="532" mass="60448">MAAKSLYPTLPSPSSIVLSSDEEDEYEEEEREELNEEPLEEVGEAANQSRMKSQSSQSLNDFENTYLKQKIKLSKSRPSAAVLTAPILRQFCFWVWSFVSQFRYIFAGLFLALVTVLILGEGPGKDNLLVCTSGKFERCLSETERNIILPLSKELRAFLHDRAGRFECGQDVSRNETVNNLRSILSSRHHNAEITLKDMKLVSYLFISNPHWGINILKAGDGSPITNVELGLSNTDVMESSSPRKTLLCRLRQTISGIWNRLKLLSFGLLLALVLGVFISWYYSRRKAEMKSVYLLVNDITEVLKAHYRKSSHNDKVLPYVAIVHVRDMLIPPSERHRKEKLWDKAVLWIANNESRVRVETRMISGEQYSVWNWVQPEPPPTEEVDGARMLSGGVGSSGPDPSAWPGRAFEEYPPDLESKIAPPLGTPSPCVRLKNVFQHINHLPESESNEIRNCVLERCRHIGPVVHIYIDKRSPHGCVYFKMESLASAKAAYKVLHGSWFKGRLITAKYIPESKYYKWFPKASTASSSRF</sequence>
<dbReference type="OrthoDB" id="118234at2759"/>
<evidence type="ECO:0000256" key="7">
    <source>
        <dbReference type="ARBA" id="ARBA00023242"/>
    </source>
</evidence>
<dbReference type="InterPro" id="IPR018996">
    <property type="entry name" value="Man1/Src1-like_C"/>
</dbReference>
<feature type="region of interest" description="Disordered" evidence="8">
    <location>
        <begin position="1"/>
        <end position="57"/>
    </location>
</feature>
<dbReference type="PANTHER" id="PTHR13428:SF12">
    <property type="entry name" value="INNER NUCLEAR MEMBRANE PROTEIN MAN1"/>
    <property type="match status" value="1"/>
</dbReference>
<accession>A0A1X7UH98</accession>
<keyword evidence="3" id="KW-0597">Phosphoprotein</keyword>
<evidence type="ECO:0000256" key="2">
    <source>
        <dbReference type="ARBA" id="ARBA00004540"/>
    </source>
</evidence>
<dbReference type="FunFam" id="1.10.10.1180:FF:000002">
    <property type="entry name" value="LEM domain-containing protein 2"/>
    <property type="match status" value="1"/>
</dbReference>
<evidence type="ECO:0000313" key="12">
    <source>
        <dbReference type="Proteomes" id="UP000007879"/>
    </source>
</evidence>
<feature type="transmembrane region" description="Helical" evidence="9">
    <location>
        <begin position="102"/>
        <end position="120"/>
    </location>
</feature>
<keyword evidence="7" id="KW-0539">Nucleus</keyword>
<dbReference type="InParanoid" id="A0A1X7UH98"/>
<keyword evidence="4 9" id="KW-0812">Transmembrane</keyword>
<reference evidence="11" key="2">
    <citation type="submission" date="2017-05" db="UniProtKB">
        <authorList>
            <consortium name="EnsemblMetazoa"/>
        </authorList>
    </citation>
    <scope>IDENTIFICATION</scope>
</reference>
<evidence type="ECO:0000256" key="6">
    <source>
        <dbReference type="ARBA" id="ARBA00023136"/>
    </source>
</evidence>
<feature type="transmembrane region" description="Helical" evidence="9">
    <location>
        <begin position="262"/>
        <end position="283"/>
    </location>
</feature>
<keyword evidence="12" id="KW-1185">Reference proteome</keyword>